<sequence length="32" mass="3452">MLYVSTPMLSVALSLMVMLSPVLADSTLLNQL</sequence>
<accession>A0A1L9C1U5</accession>
<comment type="caution">
    <text evidence="1">The sequence shown here is derived from an EMBL/GenBank/DDBJ whole genome shotgun (WGS) entry which is preliminary data.</text>
</comment>
<evidence type="ECO:0000313" key="2">
    <source>
        <dbReference type="Proteomes" id="UP000185713"/>
    </source>
</evidence>
<protein>
    <submittedName>
        <fullName evidence="1">Uncharacterized protein</fullName>
    </submittedName>
</protein>
<dbReference type="AlphaFoldDB" id="A0A1L9C1U5"/>
<gene>
    <name evidence="1" type="ORF">MPF_2103</name>
</gene>
<dbReference type="Proteomes" id="UP000185713">
    <property type="component" value="Unassembled WGS sequence"/>
</dbReference>
<reference evidence="1 2" key="1">
    <citation type="submission" date="2014-12" db="EMBL/GenBank/DDBJ databases">
        <title>The genome sequence of Methanohalophilus portucalensis strain FDF1.</title>
        <authorList>
            <person name="Lai M.-C."/>
            <person name="Lai S.-J."/>
        </authorList>
    </citation>
    <scope>NUCLEOTIDE SEQUENCE [LARGE SCALE GENOMIC DNA]</scope>
    <source>
        <strain evidence="1 2">FDF-1</strain>
    </source>
</reference>
<proteinExistence type="predicted"/>
<organism evidence="1 2">
    <name type="scientific">Methanohalophilus portucalensis FDF-1</name>
    <dbReference type="NCBI Taxonomy" id="523843"/>
    <lineage>
        <taxon>Archaea</taxon>
        <taxon>Methanobacteriati</taxon>
        <taxon>Methanobacteriota</taxon>
        <taxon>Stenosarchaea group</taxon>
        <taxon>Methanomicrobia</taxon>
        <taxon>Methanosarcinales</taxon>
        <taxon>Methanosarcinaceae</taxon>
        <taxon>Methanohalophilus</taxon>
    </lineage>
</organism>
<name>A0A1L9C1U5_9EURY</name>
<evidence type="ECO:0000313" key="1">
    <source>
        <dbReference type="EMBL" id="OJH48398.1"/>
    </source>
</evidence>
<dbReference type="EMBL" id="JWTK01000012">
    <property type="protein sequence ID" value="OJH48398.1"/>
    <property type="molecule type" value="Genomic_DNA"/>
</dbReference>